<organism evidence="3 6">
    <name type="scientific">Escherichia coli</name>
    <dbReference type="NCBI Taxonomy" id="562"/>
    <lineage>
        <taxon>Bacteria</taxon>
        <taxon>Pseudomonadati</taxon>
        <taxon>Pseudomonadota</taxon>
        <taxon>Gammaproteobacteria</taxon>
        <taxon>Enterobacterales</taxon>
        <taxon>Enterobacteriaceae</taxon>
        <taxon>Escherichia</taxon>
    </lineage>
</organism>
<evidence type="ECO:0000313" key="6">
    <source>
        <dbReference type="Proteomes" id="UP000471490"/>
    </source>
</evidence>
<dbReference type="SUPFAM" id="SSF56349">
    <property type="entry name" value="DNA breaking-rejoining enzymes"/>
    <property type="match status" value="1"/>
</dbReference>
<reference evidence="4 5" key="2">
    <citation type="submission" date="2018-06" db="EMBL/GenBank/DDBJ databases">
        <authorList>
            <consortium name="Pathogen Informatics"/>
            <person name="Doyle S."/>
        </authorList>
    </citation>
    <scope>NUCLEOTIDE SEQUENCE [LARGE SCALE GENOMIC DNA]</scope>
    <source>
        <strain evidence="4 5">NCTC9075</strain>
    </source>
</reference>
<evidence type="ECO:0000313" key="5">
    <source>
        <dbReference type="Proteomes" id="UP000254181"/>
    </source>
</evidence>
<proteinExistence type="predicted"/>
<evidence type="ECO:0000313" key="1">
    <source>
        <dbReference type="EMBL" id="EFD6886723.1"/>
    </source>
</evidence>
<reference evidence="2" key="1">
    <citation type="journal article" date="2018" name="Genome Biol.">
        <title>SKESA: strategic k-mer extension for scrupulous assemblies.</title>
        <authorList>
            <person name="Souvorov A."/>
            <person name="Agarwala R."/>
            <person name="Lipman D.J."/>
        </authorList>
    </citation>
    <scope>NUCLEOTIDE SEQUENCE [LARGE SCALE GENOMIC DNA]</scope>
    <source>
        <strain evidence="2">C0382</strain>
    </source>
</reference>
<dbReference type="Proteomes" id="UP000531962">
    <property type="component" value="Unassembled WGS sequence"/>
</dbReference>
<dbReference type="Proteomes" id="UP000471490">
    <property type="component" value="Unassembled WGS sequence"/>
</dbReference>
<evidence type="ECO:0000313" key="7">
    <source>
        <dbReference type="Proteomes" id="UP000531962"/>
    </source>
</evidence>
<protein>
    <submittedName>
        <fullName evidence="3">Resolvase</fullName>
    </submittedName>
</protein>
<name>A0A0P7R0B7_ECOLX</name>
<dbReference type="InterPro" id="IPR011010">
    <property type="entry name" value="DNA_brk_join_enz"/>
</dbReference>
<dbReference type="AlphaFoldDB" id="A0A0P7R0B7"/>
<dbReference type="EMBL" id="DABCJL010000005">
    <property type="protein sequence ID" value="HAH7769356.1"/>
    <property type="molecule type" value="Genomic_DNA"/>
</dbReference>
<dbReference type="EMBL" id="VLTB01000527">
    <property type="protein sequence ID" value="NDR95466.1"/>
    <property type="molecule type" value="Genomic_DNA"/>
</dbReference>
<gene>
    <name evidence="3" type="ORF">FPI65_30560</name>
    <name evidence="1" type="ORF">FZU14_21350</name>
    <name evidence="2" type="ORF">HIE29_002807</name>
    <name evidence="4" type="ORF">NCTC9075_05359</name>
</gene>
<dbReference type="EMBL" id="UGEM01000004">
    <property type="protein sequence ID" value="STP21896.1"/>
    <property type="molecule type" value="Genomic_DNA"/>
</dbReference>
<reference evidence="2" key="5">
    <citation type="submission" date="2020-01" db="EMBL/GenBank/DDBJ databases">
        <authorList>
            <consortium name="NCBI Pathogen Detection Project"/>
        </authorList>
    </citation>
    <scope>NUCLEOTIDE SEQUENCE</scope>
    <source>
        <strain evidence="2">C0382</strain>
    </source>
</reference>
<evidence type="ECO:0000313" key="4">
    <source>
        <dbReference type="EMBL" id="STP21896.1"/>
    </source>
</evidence>
<dbReference type="GO" id="GO:0003677">
    <property type="term" value="F:DNA binding"/>
    <property type="evidence" value="ECO:0007669"/>
    <property type="project" value="InterPro"/>
</dbReference>
<reference evidence="1 7" key="3">
    <citation type="submission" date="2019-08" db="EMBL/GenBank/DDBJ databases">
        <authorList>
            <consortium name="NARMS: The National Antimicrobial Resistance Monitoring System"/>
        </authorList>
    </citation>
    <scope>NUCLEOTIDE SEQUENCE [LARGE SCALE GENOMIC DNA]</scope>
    <source>
        <strain evidence="1 7">19MD07CB01-EC</strain>
    </source>
</reference>
<evidence type="ECO:0000313" key="3">
    <source>
        <dbReference type="EMBL" id="NDR95466.1"/>
    </source>
</evidence>
<accession>A0A0P7R0B7</accession>
<reference evidence="3 6" key="4">
    <citation type="journal article" date="2020" name="Int. J. Nanomedicine">
        <title>Consequences Of Long-Term Bacteria's Exposure To Silver Nanoformulations With Different PhysicoChemical Properties.</title>
        <authorList>
            <person name="Kedziora A."/>
            <person name="Wernecki M."/>
            <person name="Korzekwa K."/>
            <person name="Speruda M."/>
            <person name="Gerasymchuk Y."/>
            <person name="Lukowiak A."/>
            <person name="Bugla-Ploskonska G."/>
        </authorList>
    </citation>
    <scope>NUCLEOTIDE SEQUENCE [LARGE SCALE GENOMIC DNA]</scope>
    <source>
        <strain evidence="3 6">ATCC 11230</strain>
    </source>
</reference>
<dbReference type="Proteomes" id="UP000843571">
    <property type="component" value="Unassembled WGS sequence"/>
</dbReference>
<sequence>MAYFLGPHQFRDLNRHSFGRHLLYGHVHPKILRVRMGHEKYESTEVNLRFFALDVAASYQVQFTLDTTNAL</sequence>
<dbReference type="EMBL" id="AASKVF010000037">
    <property type="protein sequence ID" value="EFD6886723.1"/>
    <property type="molecule type" value="Genomic_DNA"/>
</dbReference>
<dbReference type="Proteomes" id="UP000254181">
    <property type="component" value="Unassembled WGS sequence"/>
</dbReference>
<evidence type="ECO:0000313" key="2">
    <source>
        <dbReference type="EMBL" id="HAH7769356.1"/>
    </source>
</evidence>